<keyword evidence="2" id="KW-1185">Reference proteome</keyword>
<sequence>MSTENFDGAALLLKYKDHNGKTHTEYIIGYFEKGYSGEASITIKSVRPNGKLEMDIHENTSL</sequence>
<evidence type="ECO:0000313" key="2">
    <source>
        <dbReference type="Proteomes" id="UP000595254"/>
    </source>
</evidence>
<dbReference type="EMBL" id="CP068053">
    <property type="protein sequence ID" value="QQT02505.1"/>
    <property type="molecule type" value="Genomic_DNA"/>
</dbReference>
<reference evidence="1 2" key="1">
    <citation type="submission" date="2021-01" db="EMBL/GenBank/DDBJ databases">
        <title>FDA dAtabase for Regulatory Grade micrObial Sequences (FDA-ARGOS): Supporting development and validation of Infectious Disease Dx tests.</title>
        <authorList>
            <person name="Nelson B."/>
            <person name="Plummer A."/>
            <person name="Tallon L."/>
            <person name="Sadzewicz L."/>
            <person name="Zhao X."/>
            <person name="Boylan J."/>
            <person name="Ott S."/>
            <person name="Bowen H."/>
            <person name="Vavikolanu K."/>
            <person name="Mehta A."/>
            <person name="Aluvathingal J."/>
            <person name="Nadendla S."/>
            <person name="Myers T."/>
            <person name="Yan Y."/>
            <person name="Sichtig H."/>
        </authorList>
    </citation>
    <scope>NUCLEOTIDE SEQUENCE [LARGE SCALE GENOMIC DNA]</scope>
    <source>
        <strain evidence="1 2">FDAARGOS_1161</strain>
    </source>
</reference>
<dbReference type="KEGG" id="ppsr:I6J18_02625"/>
<evidence type="ECO:0000313" key="1">
    <source>
        <dbReference type="EMBL" id="QQT02505.1"/>
    </source>
</evidence>
<dbReference type="Proteomes" id="UP000595254">
    <property type="component" value="Chromosome"/>
</dbReference>
<protein>
    <submittedName>
        <fullName evidence="1">Uncharacterized protein</fullName>
    </submittedName>
</protein>
<gene>
    <name evidence="1" type="ORF">I6J18_02625</name>
</gene>
<name>A0A974NRH3_PERPY</name>
<dbReference type="AlphaFoldDB" id="A0A974NRH3"/>
<accession>A0A974NRH3</accession>
<proteinExistence type="predicted"/>
<organism evidence="1 2">
    <name type="scientific">Peribacillus psychrosaccharolyticus</name>
    <name type="common">Bacillus psychrosaccharolyticus</name>
    <dbReference type="NCBI Taxonomy" id="1407"/>
    <lineage>
        <taxon>Bacteria</taxon>
        <taxon>Bacillati</taxon>
        <taxon>Bacillota</taxon>
        <taxon>Bacilli</taxon>
        <taxon>Bacillales</taxon>
        <taxon>Bacillaceae</taxon>
        <taxon>Peribacillus</taxon>
    </lineage>
</organism>